<organism evidence="2 3">
    <name type="scientific">Muraenolepis orangiensis</name>
    <name type="common">Patagonian moray cod</name>
    <dbReference type="NCBI Taxonomy" id="630683"/>
    <lineage>
        <taxon>Eukaryota</taxon>
        <taxon>Metazoa</taxon>
        <taxon>Chordata</taxon>
        <taxon>Craniata</taxon>
        <taxon>Vertebrata</taxon>
        <taxon>Euteleostomi</taxon>
        <taxon>Actinopterygii</taxon>
        <taxon>Neopterygii</taxon>
        <taxon>Teleostei</taxon>
        <taxon>Neoteleostei</taxon>
        <taxon>Acanthomorphata</taxon>
        <taxon>Zeiogadaria</taxon>
        <taxon>Gadariae</taxon>
        <taxon>Gadiformes</taxon>
        <taxon>Muraenolepidoidei</taxon>
        <taxon>Muraenolepididae</taxon>
        <taxon>Muraenolepis</taxon>
    </lineage>
</organism>
<reference evidence="2" key="1">
    <citation type="submission" date="2022-07" db="EMBL/GenBank/DDBJ databases">
        <title>Chromosome-level genome of Muraenolepis orangiensis.</title>
        <authorList>
            <person name="Kim J."/>
        </authorList>
    </citation>
    <scope>NUCLEOTIDE SEQUENCE</scope>
    <source>
        <strain evidence="2">KU_S4_2022</strain>
        <tissue evidence="2">Muscle</tissue>
    </source>
</reference>
<evidence type="ECO:0000313" key="3">
    <source>
        <dbReference type="Proteomes" id="UP001148018"/>
    </source>
</evidence>
<evidence type="ECO:0000313" key="2">
    <source>
        <dbReference type="EMBL" id="KAJ3587962.1"/>
    </source>
</evidence>
<dbReference type="EMBL" id="JANIIK010000116">
    <property type="protein sequence ID" value="KAJ3587962.1"/>
    <property type="molecule type" value="Genomic_DNA"/>
</dbReference>
<dbReference type="AlphaFoldDB" id="A0A9Q0DGN2"/>
<dbReference type="Proteomes" id="UP001148018">
    <property type="component" value="Unassembled WGS sequence"/>
</dbReference>
<accession>A0A9Q0DGN2</accession>
<proteinExistence type="predicted"/>
<feature type="compositionally biased region" description="Polar residues" evidence="1">
    <location>
        <begin position="126"/>
        <end position="138"/>
    </location>
</feature>
<evidence type="ECO:0000256" key="1">
    <source>
        <dbReference type="SAM" id="MobiDB-lite"/>
    </source>
</evidence>
<gene>
    <name evidence="2" type="ORF">NHX12_011557</name>
</gene>
<feature type="region of interest" description="Disordered" evidence="1">
    <location>
        <begin position="31"/>
        <end position="54"/>
    </location>
</feature>
<protein>
    <submittedName>
        <fullName evidence="2">Uncharacterized protein</fullName>
    </submittedName>
</protein>
<comment type="caution">
    <text evidence="2">The sequence shown here is derived from an EMBL/GenBank/DDBJ whole genome shotgun (WGS) entry which is preliminary data.</text>
</comment>
<feature type="region of interest" description="Disordered" evidence="1">
    <location>
        <begin position="121"/>
        <end position="140"/>
    </location>
</feature>
<keyword evidence="3" id="KW-1185">Reference proteome</keyword>
<name>A0A9Q0DGN2_9TELE</name>
<sequence length="167" mass="17938">MTAQFEVRPVEKGQCRWELIGHQVPIAVLSPLEDPRDDGVGTEEEERTSTSGTRCPVPLSTGPCVLVGHSRSVLAWAGLAQHGSVCSLTRGGCAQTDHTADALVLLFSSCPSPTWYPRGPGYRAPATSQTKSGKQKPQSDPVCMCWVSFGSPRQIWVFRGGAANRDS</sequence>